<dbReference type="Proteomes" id="UP001295794">
    <property type="component" value="Unassembled WGS sequence"/>
</dbReference>
<dbReference type="CDD" id="cd00590">
    <property type="entry name" value="RRM_SF"/>
    <property type="match status" value="1"/>
</dbReference>
<feature type="domain" description="RRM" evidence="11">
    <location>
        <begin position="694"/>
        <end position="771"/>
    </location>
</feature>
<feature type="non-terminal residue" evidence="12">
    <location>
        <position position="1021"/>
    </location>
</feature>
<dbReference type="InterPro" id="IPR035979">
    <property type="entry name" value="RBD_domain_sf"/>
</dbReference>
<keyword evidence="13" id="KW-1185">Reference proteome</keyword>
<dbReference type="AlphaFoldDB" id="A0AAD2HY51"/>
<feature type="compositionally biased region" description="Basic and acidic residues" evidence="10">
    <location>
        <begin position="1012"/>
        <end position="1021"/>
    </location>
</feature>
<dbReference type="EMBL" id="CAVNYO010000478">
    <property type="protein sequence ID" value="CAK5284384.1"/>
    <property type="molecule type" value="Genomic_DNA"/>
</dbReference>
<feature type="compositionally biased region" description="Basic and acidic residues" evidence="10">
    <location>
        <begin position="861"/>
        <end position="883"/>
    </location>
</feature>
<dbReference type="Pfam" id="PF00076">
    <property type="entry name" value="RRM_1"/>
    <property type="match status" value="3"/>
</dbReference>
<dbReference type="SMART" id="SM00360">
    <property type="entry name" value="RRM"/>
    <property type="match status" value="4"/>
</dbReference>
<evidence type="ECO:0000256" key="5">
    <source>
        <dbReference type="ARBA" id="ARBA00023187"/>
    </source>
</evidence>
<dbReference type="CDD" id="cd12297">
    <property type="entry name" value="RRM2_Prp24"/>
    <property type="match status" value="1"/>
</dbReference>
<evidence type="ECO:0000259" key="11">
    <source>
        <dbReference type="PROSITE" id="PS50102"/>
    </source>
</evidence>
<dbReference type="InterPro" id="IPR034398">
    <property type="entry name" value="Prp24_RRM2"/>
</dbReference>
<dbReference type="Gene3D" id="3.30.70.330">
    <property type="match status" value="4"/>
</dbReference>
<dbReference type="InterPro" id="IPR011990">
    <property type="entry name" value="TPR-like_helical_dom_sf"/>
</dbReference>
<proteinExistence type="predicted"/>
<sequence>SLSRLTSGSMAPNKDPEVARMDALATILSQIETSPFDLSLHVRHIQLTTSSEGMGEDALAAMELLSSFFAVSEDIWMALISAKENSMSMDVRENVEELLALYERAENDYLSISILYRHAELLVSKYEHYVENPKSAELGDCFSVEWTRAALTAVVEKGQWHLSQSHRLWNMLCEWELQVLEQSTGSSRSSEVSRIEDLILTRLKHPHANLEDTFQMYSSFTTKYKSSDEYESLLVRASKLRGSTAKVFQRRDSWETSLAQSPSLETYSQYITAERRAKTPHYHILSGIYERALAQAAKDRLSDPPVAGLEDVLQTLWTGYLDTARILRAGVEVELEILQRAVRSVPGSGNVWARYIRSLERAGEELSQTVSDVFDKALATNLLQSDVEQLVPLLLARAGYDRRQFEASNGDEERFVTLIAGLETGIGLVHGAGPTGDPRYRVEKFLSSLYSSSSMEDSAIQVWEAATKKYKSSYNAWILYTDTLIKHNRFDEARKAFIDVHSKNLDWPEAVWEAWLSFEHLHGTVEQIDECGDKIEKAQIFVNTKRAKAAEKQAAEYAATVVEQQQTVSTQETRSSEPMDVDSGPRGVKRAAEDATSEDGHKKAKLEPKPANLKRDRENSTVFVAELPIGVTEQDLEALFKDCGKLREIKITELAHSPVATVEFFERDSVPAALTKDKKRLHGQEVAVHMAWSSTLYVTNFAESADDASIRDLFGKYGTLFDVRWPSKKFKNTRRFCYVQFTTPSSAQAALELHGRELHPGFTLNVLISNPERKKDRTDQDANERELYIAGLSKFTTKEDLQKVFQTYGTVKDVRMATDPNGHSKGYAFVEFEDTATAQAALDANNHELKKRRIAVTLADSRVRSKNKPEPDSGLGKKADTRNRSIRVRNLPPGTEDGLLQQALEKITAVKRVEVFVDLNEAVVELNSSADVGKLLLRTEPVVFNGNELKLTEEGSDAAALKSEGVFVPRAAKPRAGLGHRKANPRSSAAVPVAATGASAGPSEPRPTGGKGQDDFRKMLG</sequence>
<feature type="region of interest" description="Disordered" evidence="10">
    <location>
        <begin position="860"/>
        <end position="894"/>
    </location>
</feature>
<dbReference type="CDD" id="cd12296">
    <property type="entry name" value="RRM1_Prp24"/>
    <property type="match status" value="1"/>
</dbReference>
<evidence type="ECO:0000256" key="9">
    <source>
        <dbReference type="PROSITE-ProRule" id="PRU00176"/>
    </source>
</evidence>
<dbReference type="InterPro" id="IPR034397">
    <property type="entry name" value="Prp24_RRM1"/>
</dbReference>
<feature type="domain" description="RRM" evidence="11">
    <location>
        <begin position="620"/>
        <end position="695"/>
    </location>
</feature>
<feature type="region of interest" description="Disordered" evidence="10">
    <location>
        <begin position="564"/>
        <end position="614"/>
    </location>
</feature>
<dbReference type="PANTHER" id="PTHR24012">
    <property type="entry name" value="RNA BINDING PROTEIN"/>
    <property type="match status" value="1"/>
</dbReference>
<dbReference type="Gene3D" id="1.25.40.10">
    <property type="entry name" value="Tetratricopeptide repeat domain"/>
    <property type="match status" value="3"/>
</dbReference>
<feature type="region of interest" description="Disordered" evidence="10">
    <location>
        <begin position="972"/>
        <end position="1021"/>
    </location>
</feature>
<evidence type="ECO:0000313" key="13">
    <source>
        <dbReference type="Proteomes" id="UP001295794"/>
    </source>
</evidence>
<evidence type="ECO:0000256" key="10">
    <source>
        <dbReference type="SAM" id="MobiDB-lite"/>
    </source>
</evidence>
<comment type="function">
    <text evidence="7">Functions as a recycling factor of the spliceosome, a machinery that forms on each precursor-messenger RNA (pre-mRNA) and catalyzes the removal of introns. Chaperones the re-annealing of U4 and U6 snRNAs (small nuclear RNAs) released from previous rounds of splicing, an initial step in reforming the U4/U6-U5 tri-snRNP (small nuclear ribonucleoprotein) that can reassemble into another spliceosome complex; this step involves binding U6 and facilitating the unwinding of the U6 internal stem loop, followed by base-pairing of U6 to U4.</text>
</comment>
<name>A0AAD2HY51_9AGAR</name>
<keyword evidence="3" id="KW-0677">Repeat</keyword>
<dbReference type="GO" id="GO:0003723">
    <property type="term" value="F:RNA binding"/>
    <property type="evidence" value="ECO:0007669"/>
    <property type="project" value="UniProtKB-UniRule"/>
</dbReference>
<dbReference type="FunFam" id="3.30.70.330:FF:000365">
    <property type="entry name" value="U4/U6 snRNA-associated-splicing factor PRP24"/>
    <property type="match status" value="1"/>
</dbReference>
<protein>
    <recommendedName>
        <fullName evidence="8">U4/U6 snRNA-associated-splicing factor PRP24</fullName>
    </recommendedName>
</protein>
<dbReference type="SUPFAM" id="SSF48452">
    <property type="entry name" value="TPR-like"/>
    <property type="match status" value="1"/>
</dbReference>
<keyword evidence="4 9" id="KW-0694">RNA-binding</keyword>
<feature type="compositionally biased region" description="Basic and acidic residues" evidence="10">
    <location>
        <begin position="590"/>
        <end position="614"/>
    </location>
</feature>
<feature type="compositionally biased region" description="Low complexity" evidence="10">
    <location>
        <begin position="564"/>
        <end position="573"/>
    </location>
</feature>
<dbReference type="GO" id="GO:0008380">
    <property type="term" value="P:RNA splicing"/>
    <property type="evidence" value="ECO:0007669"/>
    <property type="project" value="UniProtKB-KW"/>
</dbReference>
<dbReference type="InterPro" id="IPR000504">
    <property type="entry name" value="RRM_dom"/>
</dbReference>
<keyword evidence="6" id="KW-0539">Nucleus</keyword>
<gene>
    <name evidence="12" type="ORF">MYCIT1_LOCUS37591</name>
</gene>
<feature type="compositionally biased region" description="Low complexity" evidence="10">
    <location>
        <begin position="987"/>
        <end position="1003"/>
    </location>
</feature>
<keyword evidence="2" id="KW-0507">mRNA processing</keyword>
<dbReference type="SUPFAM" id="SSF54928">
    <property type="entry name" value="RNA-binding domain, RBD"/>
    <property type="match status" value="3"/>
</dbReference>
<dbReference type="GO" id="GO:0005688">
    <property type="term" value="C:U6 snRNP"/>
    <property type="evidence" value="ECO:0007669"/>
    <property type="project" value="UniProtKB-ARBA"/>
</dbReference>
<organism evidence="12 13">
    <name type="scientific">Mycena citricolor</name>
    <dbReference type="NCBI Taxonomy" id="2018698"/>
    <lineage>
        <taxon>Eukaryota</taxon>
        <taxon>Fungi</taxon>
        <taxon>Dikarya</taxon>
        <taxon>Basidiomycota</taxon>
        <taxon>Agaricomycotina</taxon>
        <taxon>Agaricomycetes</taxon>
        <taxon>Agaricomycetidae</taxon>
        <taxon>Agaricales</taxon>
        <taxon>Marasmiineae</taxon>
        <taxon>Mycenaceae</taxon>
        <taxon>Mycena</taxon>
    </lineage>
</organism>
<evidence type="ECO:0000256" key="8">
    <source>
        <dbReference type="ARBA" id="ARBA00093627"/>
    </source>
</evidence>
<reference evidence="12" key="1">
    <citation type="submission" date="2023-11" db="EMBL/GenBank/DDBJ databases">
        <authorList>
            <person name="De Vega J J."/>
            <person name="De Vega J J."/>
        </authorList>
    </citation>
    <scope>NUCLEOTIDE SEQUENCE</scope>
</reference>
<comment type="caution">
    <text evidence="12">The sequence shown here is derived from an EMBL/GenBank/DDBJ whole genome shotgun (WGS) entry which is preliminary data.</text>
</comment>
<evidence type="ECO:0000256" key="3">
    <source>
        <dbReference type="ARBA" id="ARBA00022737"/>
    </source>
</evidence>
<feature type="domain" description="RRM" evidence="11">
    <location>
        <begin position="785"/>
        <end position="861"/>
    </location>
</feature>
<dbReference type="PROSITE" id="PS50102">
    <property type="entry name" value="RRM"/>
    <property type="match status" value="3"/>
</dbReference>
<evidence type="ECO:0000256" key="6">
    <source>
        <dbReference type="ARBA" id="ARBA00023242"/>
    </source>
</evidence>
<keyword evidence="5" id="KW-0508">mRNA splicing</keyword>
<comment type="subcellular location">
    <subcellularLocation>
        <location evidence="1">Nucleus</location>
    </subcellularLocation>
</comment>
<evidence type="ECO:0000256" key="7">
    <source>
        <dbReference type="ARBA" id="ARBA00093374"/>
    </source>
</evidence>
<evidence type="ECO:0000256" key="4">
    <source>
        <dbReference type="ARBA" id="ARBA00022884"/>
    </source>
</evidence>
<accession>A0AAD2HY51</accession>
<evidence type="ECO:0000313" key="12">
    <source>
        <dbReference type="EMBL" id="CAK5284384.1"/>
    </source>
</evidence>
<evidence type="ECO:0000256" key="1">
    <source>
        <dbReference type="ARBA" id="ARBA00004123"/>
    </source>
</evidence>
<dbReference type="GO" id="GO:0006397">
    <property type="term" value="P:mRNA processing"/>
    <property type="evidence" value="ECO:0007669"/>
    <property type="project" value="UniProtKB-KW"/>
</dbReference>
<dbReference type="InterPro" id="IPR012677">
    <property type="entry name" value="Nucleotide-bd_a/b_plait_sf"/>
</dbReference>
<evidence type="ECO:0000256" key="2">
    <source>
        <dbReference type="ARBA" id="ARBA00022664"/>
    </source>
</evidence>